<evidence type="ECO:0000256" key="1">
    <source>
        <dbReference type="SAM" id="MobiDB-lite"/>
    </source>
</evidence>
<feature type="region of interest" description="Disordered" evidence="1">
    <location>
        <begin position="51"/>
        <end position="72"/>
    </location>
</feature>
<evidence type="ECO:0000313" key="4">
    <source>
        <dbReference type="Proteomes" id="UP000450000"/>
    </source>
</evidence>
<organism evidence="3 4">
    <name type="scientific">Streptomyces kaniharaensis</name>
    <dbReference type="NCBI Taxonomy" id="212423"/>
    <lineage>
        <taxon>Bacteria</taxon>
        <taxon>Bacillati</taxon>
        <taxon>Actinomycetota</taxon>
        <taxon>Actinomycetes</taxon>
        <taxon>Kitasatosporales</taxon>
        <taxon>Streptomycetaceae</taxon>
        <taxon>Streptomyces</taxon>
    </lineage>
</organism>
<keyword evidence="4" id="KW-1185">Reference proteome</keyword>
<reference evidence="3 4" key="1">
    <citation type="submission" date="2019-09" db="EMBL/GenBank/DDBJ databases">
        <title>Genome Sequences of Streptomyces kaniharaensis ATCC 21070.</title>
        <authorList>
            <person name="Zhu W."/>
            <person name="De Crecy-Lagard V."/>
            <person name="Richards N.G."/>
        </authorList>
    </citation>
    <scope>NUCLEOTIDE SEQUENCE [LARGE SCALE GENOMIC DNA]</scope>
    <source>
        <strain evidence="3 4">SF-557</strain>
    </source>
</reference>
<gene>
    <name evidence="3" type="ORF">F7Q99_28530</name>
</gene>
<feature type="signal peptide" evidence="2">
    <location>
        <begin position="1"/>
        <end position="19"/>
    </location>
</feature>
<dbReference type="EMBL" id="WBOF01000002">
    <property type="protein sequence ID" value="MQS16081.1"/>
    <property type="molecule type" value="Genomic_DNA"/>
</dbReference>
<dbReference type="AlphaFoldDB" id="A0A6N7KX74"/>
<name>A0A6N7KX74_9ACTN</name>
<evidence type="ECO:0000313" key="3">
    <source>
        <dbReference type="EMBL" id="MQS16081.1"/>
    </source>
</evidence>
<proteinExistence type="predicted"/>
<evidence type="ECO:0000256" key="2">
    <source>
        <dbReference type="SAM" id="SignalP"/>
    </source>
</evidence>
<dbReference type="OrthoDB" id="3657225at2"/>
<protein>
    <submittedName>
        <fullName evidence="3">Uncharacterized protein</fullName>
    </submittedName>
</protein>
<dbReference type="RefSeq" id="WP_153466835.1">
    <property type="nucleotide sequence ID" value="NZ_WBOF01000002.1"/>
</dbReference>
<comment type="caution">
    <text evidence="3">The sequence shown here is derived from an EMBL/GenBank/DDBJ whole genome shotgun (WGS) entry which is preliminary data.</text>
</comment>
<keyword evidence="2" id="KW-0732">Signal</keyword>
<accession>A0A6N7KX74</accession>
<sequence length="72" mass="8107">MIRLTLSAVATLLALTGLAVRHNDAELLRQHHWRVEHQTAAAISHYQRLGNPIPAHLRPAEPNRSHQQDPPL</sequence>
<dbReference type="Proteomes" id="UP000450000">
    <property type="component" value="Unassembled WGS sequence"/>
</dbReference>
<feature type="chain" id="PRO_5038372303" evidence="2">
    <location>
        <begin position="20"/>
        <end position="72"/>
    </location>
</feature>
<feature type="compositionally biased region" description="Basic and acidic residues" evidence="1">
    <location>
        <begin position="58"/>
        <end position="72"/>
    </location>
</feature>